<reference evidence="1" key="1">
    <citation type="submission" date="2014-11" db="EMBL/GenBank/DDBJ databases">
        <authorList>
            <person name="Amaro Gonzalez C."/>
        </authorList>
    </citation>
    <scope>NUCLEOTIDE SEQUENCE</scope>
</reference>
<name>A0A0E9WDH5_ANGAN</name>
<protein>
    <submittedName>
        <fullName evidence="1">Uncharacterized protein</fullName>
    </submittedName>
</protein>
<accession>A0A0E9WDH5</accession>
<proteinExistence type="predicted"/>
<reference evidence="1" key="2">
    <citation type="journal article" date="2015" name="Fish Shellfish Immunol.">
        <title>Early steps in the European eel (Anguilla anguilla)-Vibrio vulnificus interaction in the gills: Role of the RtxA13 toxin.</title>
        <authorList>
            <person name="Callol A."/>
            <person name="Pajuelo D."/>
            <person name="Ebbesson L."/>
            <person name="Teles M."/>
            <person name="MacKenzie S."/>
            <person name="Amaro C."/>
        </authorList>
    </citation>
    <scope>NUCLEOTIDE SEQUENCE</scope>
</reference>
<dbReference type="EMBL" id="GBXM01021034">
    <property type="protein sequence ID" value="JAH87543.1"/>
    <property type="molecule type" value="Transcribed_RNA"/>
</dbReference>
<sequence length="45" mass="4957">MHVPVTAGFVGVRLNKAFCVSEHLTFEQNPICNCKPAIQRSNSIV</sequence>
<dbReference type="AlphaFoldDB" id="A0A0E9WDH5"/>
<organism evidence="1">
    <name type="scientific">Anguilla anguilla</name>
    <name type="common">European freshwater eel</name>
    <name type="synonym">Muraena anguilla</name>
    <dbReference type="NCBI Taxonomy" id="7936"/>
    <lineage>
        <taxon>Eukaryota</taxon>
        <taxon>Metazoa</taxon>
        <taxon>Chordata</taxon>
        <taxon>Craniata</taxon>
        <taxon>Vertebrata</taxon>
        <taxon>Euteleostomi</taxon>
        <taxon>Actinopterygii</taxon>
        <taxon>Neopterygii</taxon>
        <taxon>Teleostei</taxon>
        <taxon>Anguilliformes</taxon>
        <taxon>Anguillidae</taxon>
        <taxon>Anguilla</taxon>
    </lineage>
</organism>
<evidence type="ECO:0000313" key="1">
    <source>
        <dbReference type="EMBL" id="JAH87543.1"/>
    </source>
</evidence>